<dbReference type="GO" id="GO:0046872">
    <property type="term" value="F:metal ion binding"/>
    <property type="evidence" value="ECO:0007669"/>
    <property type="project" value="UniProtKB-KW"/>
</dbReference>
<sequence length="478" mass="54703">MGEGQSKEAKSSKKSSNIQDNQPNKVKSHINVKIDPTTGKIIGLPEEWANNKDLNLHMNIDKNSTIKTTDLPEHIRANTELPESILDLVNYSAPITMPKNVEHNIHIELDPNSSTGLKGVPEEWNDLFQKNDIKPEDIKENPEIMLGIINTVEQNFKNELKRDKLPTNNEFNELVANVDFRDDDPSKYYKFHSEFLGKGAVCSVYKAHDKQNKKKEYAIRVIKIQEKNTLNKIKIEIALMQMTAHQNVVKYHETFVYMGFLFMVIELMDGGALTDIIYQNLNKINENVIAYITAEILKGLANIHSKNKIHRDLKSDNILITKEGEVKIADFGFATQLTQEKTRRKSVVGTPAWMAPELILKQAYDDKVDVWSTGIIAIELAEGEPPHLRMQPIKAMYMISSKQSPSLDKNKYSKDFCEFVEACLYKEPSKRLSCNELLEMPFIKKANHEQGRQEFKNMVQKKQQISLDTQMKQAGNKK</sequence>
<reference evidence="9 10" key="1">
    <citation type="journal article" date="2015" name="Sci. Rep.">
        <title>Genome of the facultative scuticociliatosis pathogen Pseudocohnilembus persalinus provides insight into its virulence through horizontal gene transfer.</title>
        <authorList>
            <person name="Xiong J."/>
            <person name="Wang G."/>
            <person name="Cheng J."/>
            <person name="Tian M."/>
            <person name="Pan X."/>
            <person name="Warren A."/>
            <person name="Jiang C."/>
            <person name="Yuan D."/>
            <person name="Miao W."/>
        </authorList>
    </citation>
    <scope>NUCLEOTIDE SEQUENCE [LARGE SCALE GENOMIC DNA]</scope>
    <source>
        <strain evidence="9">36N120E</strain>
    </source>
</reference>
<feature type="region of interest" description="Disordered" evidence="7">
    <location>
        <begin position="1"/>
        <end position="29"/>
    </location>
</feature>
<keyword evidence="5" id="KW-0067">ATP-binding</keyword>
<dbReference type="PANTHER" id="PTHR45832:SF18">
    <property type="entry name" value="SERINE_THREONINE-PROTEIN KINASE DST1"/>
    <property type="match status" value="1"/>
</dbReference>
<evidence type="ECO:0000256" key="2">
    <source>
        <dbReference type="ARBA" id="ARBA00022679"/>
    </source>
</evidence>
<evidence type="ECO:0000256" key="7">
    <source>
        <dbReference type="SAM" id="MobiDB-lite"/>
    </source>
</evidence>
<keyword evidence="6" id="KW-0460">Magnesium</keyword>
<evidence type="ECO:0000256" key="6">
    <source>
        <dbReference type="ARBA" id="ARBA00022842"/>
    </source>
</evidence>
<proteinExistence type="predicted"/>
<dbReference type="Gene3D" id="1.10.510.10">
    <property type="entry name" value="Transferase(Phosphotransferase) domain 1"/>
    <property type="match status" value="1"/>
</dbReference>
<evidence type="ECO:0000313" key="9">
    <source>
        <dbReference type="EMBL" id="KRX10102.1"/>
    </source>
</evidence>
<dbReference type="GO" id="GO:0004672">
    <property type="term" value="F:protein kinase activity"/>
    <property type="evidence" value="ECO:0007669"/>
    <property type="project" value="InterPro"/>
</dbReference>
<dbReference type="InterPro" id="IPR000095">
    <property type="entry name" value="CRIB_dom"/>
</dbReference>
<dbReference type="EMBL" id="LDAU01000040">
    <property type="protein sequence ID" value="KRX10102.1"/>
    <property type="molecule type" value="Genomic_DNA"/>
</dbReference>
<keyword evidence="4" id="KW-0547">Nucleotide-binding</keyword>
<dbReference type="InterPro" id="IPR011009">
    <property type="entry name" value="Kinase-like_dom_sf"/>
</dbReference>
<dbReference type="InterPro" id="IPR000719">
    <property type="entry name" value="Prot_kinase_dom"/>
</dbReference>
<dbReference type="Gene3D" id="3.90.810.10">
    <property type="entry name" value="CRIB domain"/>
    <property type="match status" value="1"/>
</dbReference>
<dbReference type="PANTHER" id="PTHR45832">
    <property type="entry name" value="SERINE/THREONINE-PROTEIN KINASE SAMKA-RELATED-RELATED"/>
    <property type="match status" value="1"/>
</dbReference>
<dbReference type="SMART" id="SM00220">
    <property type="entry name" value="S_TKc"/>
    <property type="match status" value="1"/>
</dbReference>
<accession>A0A0V0R6G8</accession>
<dbReference type="GO" id="GO:0005524">
    <property type="term" value="F:ATP binding"/>
    <property type="evidence" value="ECO:0007669"/>
    <property type="project" value="UniProtKB-KW"/>
</dbReference>
<dbReference type="FunFam" id="1.10.510.10:FF:000768">
    <property type="entry name" value="Non-specific serine/threonine protein kinase"/>
    <property type="match status" value="1"/>
</dbReference>
<keyword evidence="10" id="KW-1185">Reference proteome</keyword>
<feature type="compositionally biased region" description="Basic and acidic residues" evidence="7">
    <location>
        <begin position="1"/>
        <end position="11"/>
    </location>
</feature>
<dbReference type="AlphaFoldDB" id="A0A0V0R6G8"/>
<comment type="caution">
    <text evidence="9">The sequence shown here is derived from an EMBL/GenBank/DDBJ whole genome shotgun (WGS) entry which is preliminary data.</text>
</comment>
<keyword evidence="3" id="KW-0479">Metal-binding</keyword>
<gene>
    <name evidence="9" type="ORF">PPERSA_08505</name>
</gene>
<comment type="cofactor">
    <cofactor evidence="1">
        <name>Mg(2+)</name>
        <dbReference type="ChEBI" id="CHEBI:18420"/>
    </cofactor>
</comment>
<name>A0A0V0R6G8_PSEPJ</name>
<organism evidence="9 10">
    <name type="scientific">Pseudocohnilembus persalinus</name>
    <name type="common">Ciliate</name>
    <dbReference type="NCBI Taxonomy" id="266149"/>
    <lineage>
        <taxon>Eukaryota</taxon>
        <taxon>Sar</taxon>
        <taxon>Alveolata</taxon>
        <taxon>Ciliophora</taxon>
        <taxon>Intramacronucleata</taxon>
        <taxon>Oligohymenophorea</taxon>
        <taxon>Scuticociliatia</taxon>
        <taxon>Philasterida</taxon>
        <taxon>Pseudocohnilembidae</taxon>
        <taxon>Pseudocohnilembus</taxon>
    </lineage>
</organism>
<dbReference type="SUPFAM" id="SSF56112">
    <property type="entry name" value="Protein kinase-like (PK-like)"/>
    <property type="match status" value="1"/>
</dbReference>
<dbReference type="Pfam" id="PF00786">
    <property type="entry name" value="PBD"/>
    <property type="match status" value="1"/>
</dbReference>
<dbReference type="OrthoDB" id="312324at2759"/>
<dbReference type="InParanoid" id="A0A0V0R6G8"/>
<dbReference type="Pfam" id="PF00069">
    <property type="entry name" value="Pkinase"/>
    <property type="match status" value="1"/>
</dbReference>
<dbReference type="OMA" id="DYCNANC"/>
<evidence type="ECO:0000256" key="5">
    <source>
        <dbReference type="ARBA" id="ARBA00022840"/>
    </source>
</evidence>
<dbReference type="Proteomes" id="UP000054937">
    <property type="component" value="Unassembled WGS sequence"/>
</dbReference>
<keyword evidence="2" id="KW-0808">Transferase</keyword>
<protein>
    <submittedName>
        <fullName evidence="9">Protein kinase-like domain</fullName>
    </submittedName>
</protein>
<evidence type="ECO:0000259" key="8">
    <source>
        <dbReference type="PROSITE" id="PS50011"/>
    </source>
</evidence>
<dbReference type="InterPro" id="IPR036936">
    <property type="entry name" value="CRIB_dom_sf"/>
</dbReference>
<evidence type="ECO:0000313" key="10">
    <source>
        <dbReference type="Proteomes" id="UP000054937"/>
    </source>
</evidence>
<evidence type="ECO:0000256" key="1">
    <source>
        <dbReference type="ARBA" id="ARBA00001946"/>
    </source>
</evidence>
<evidence type="ECO:0000256" key="4">
    <source>
        <dbReference type="ARBA" id="ARBA00022741"/>
    </source>
</evidence>
<dbReference type="InterPro" id="IPR051931">
    <property type="entry name" value="PAK3-like"/>
</dbReference>
<evidence type="ECO:0000256" key="3">
    <source>
        <dbReference type="ARBA" id="ARBA00022723"/>
    </source>
</evidence>
<dbReference type="PROSITE" id="PS50011">
    <property type="entry name" value="PROTEIN_KINASE_DOM"/>
    <property type="match status" value="1"/>
</dbReference>
<feature type="domain" description="Protein kinase" evidence="8">
    <location>
        <begin position="190"/>
        <end position="443"/>
    </location>
</feature>
<keyword evidence="9" id="KW-0418">Kinase</keyword>